<dbReference type="EMBL" id="BAABJM010000006">
    <property type="protein sequence ID" value="GAA5063884.1"/>
    <property type="molecule type" value="Genomic_DNA"/>
</dbReference>
<feature type="transmembrane region" description="Helical" evidence="6">
    <location>
        <begin position="50"/>
        <end position="69"/>
    </location>
</feature>
<evidence type="ECO:0000256" key="5">
    <source>
        <dbReference type="ARBA" id="ARBA00023136"/>
    </source>
</evidence>
<feature type="domain" description="DUF3817" evidence="7">
    <location>
        <begin position="15"/>
        <end position="101"/>
    </location>
</feature>
<comment type="subcellular location">
    <subcellularLocation>
        <location evidence="1">Cell membrane</location>
        <topology evidence="1">Multi-pass membrane protein</topology>
    </subcellularLocation>
</comment>
<keyword evidence="4 6" id="KW-1133">Transmembrane helix</keyword>
<name>A0ABP9KQM9_9NOCA</name>
<organism evidence="8 9">
    <name type="scientific">Nocardia callitridis</name>
    <dbReference type="NCBI Taxonomy" id="648753"/>
    <lineage>
        <taxon>Bacteria</taxon>
        <taxon>Bacillati</taxon>
        <taxon>Actinomycetota</taxon>
        <taxon>Actinomycetes</taxon>
        <taxon>Mycobacteriales</taxon>
        <taxon>Nocardiaceae</taxon>
        <taxon>Nocardia</taxon>
    </lineage>
</organism>
<keyword evidence="9" id="KW-1185">Reference proteome</keyword>
<evidence type="ECO:0000256" key="2">
    <source>
        <dbReference type="ARBA" id="ARBA00022475"/>
    </source>
</evidence>
<reference evidence="9" key="1">
    <citation type="journal article" date="2019" name="Int. J. Syst. Evol. Microbiol.">
        <title>The Global Catalogue of Microorganisms (GCM) 10K type strain sequencing project: providing services to taxonomists for standard genome sequencing and annotation.</title>
        <authorList>
            <consortium name="The Broad Institute Genomics Platform"/>
            <consortium name="The Broad Institute Genome Sequencing Center for Infectious Disease"/>
            <person name="Wu L."/>
            <person name="Ma J."/>
        </authorList>
    </citation>
    <scope>NUCLEOTIDE SEQUENCE [LARGE SCALE GENOMIC DNA]</scope>
    <source>
        <strain evidence="9">JCM 18298</strain>
    </source>
</reference>
<protein>
    <submittedName>
        <fullName evidence="8">DUF3817 domain-containing protein</fullName>
    </submittedName>
</protein>
<sequence>MGRMGNVFDLSTVAKRFRFIAVLEAISWFLLIVGMVFKRLPEPVLWPVKVFGMTHGIIFVLFVIGALLAARELRWNAKTTALALVSSIPPFCTVVFEIWALRTGKLGELSEATGADSSDSGAPAPATP</sequence>
<keyword evidence="2" id="KW-1003">Cell membrane</keyword>
<evidence type="ECO:0000256" key="1">
    <source>
        <dbReference type="ARBA" id="ARBA00004651"/>
    </source>
</evidence>
<evidence type="ECO:0000313" key="9">
    <source>
        <dbReference type="Proteomes" id="UP001500603"/>
    </source>
</evidence>
<feature type="transmembrane region" description="Helical" evidence="6">
    <location>
        <begin position="20"/>
        <end position="38"/>
    </location>
</feature>
<dbReference type="Pfam" id="PF12823">
    <property type="entry name" value="DUF3817"/>
    <property type="match status" value="1"/>
</dbReference>
<evidence type="ECO:0000313" key="8">
    <source>
        <dbReference type="EMBL" id="GAA5063884.1"/>
    </source>
</evidence>
<feature type="transmembrane region" description="Helical" evidence="6">
    <location>
        <begin position="81"/>
        <end position="101"/>
    </location>
</feature>
<evidence type="ECO:0000259" key="7">
    <source>
        <dbReference type="Pfam" id="PF12823"/>
    </source>
</evidence>
<dbReference type="PANTHER" id="PTHR40077">
    <property type="entry name" value="MEMBRANE PROTEIN-RELATED"/>
    <property type="match status" value="1"/>
</dbReference>
<dbReference type="PANTHER" id="PTHR40077:SF1">
    <property type="entry name" value="MEMBRANE PROTEIN"/>
    <property type="match status" value="1"/>
</dbReference>
<keyword evidence="3 6" id="KW-0812">Transmembrane</keyword>
<evidence type="ECO:0000256" key="4">
    <source>
        <dbReference type="ARBA" id="ARBA00022989"/>
    </source>
</evidence>
<dbReference type="Proteomes" id="UP001500603">
    <property type="component" value="Unassembled WGS sequence"/>
</dbReference>
<gene>
    <name evidence="8" type="ORF">GCM10023318_49200</name>
</gene>
<comment type="caution">
    <text evidence="8">The sequence shown here is derived from an EMBL/GenBank/DDBJ whole genome shotgun (WGS) entry which is preliminary data.</text>
</comment>
<evidence type="ECO:0000256" key="6">
    <source>
        <dbReference type="SAM" id="Phobius"/>
    </source>
</evidence>
<dbReference type="InterPro" id="IPR023845">
    <property type="entry name" value="DUF3817_TM"/>
</dbReference>
<keyword evidence="5 6" id="KW-0472">Membrane</keyword>
<accession>A0ABP9KQM9</accession>
<proteinExistence type="predicted"/>
<dbReference type="NCBIfam" id="TIGR03954">
    <property type="entry name" value="integ_memb_HG"/>
    <property type="match status" value="1"/>
</dbReference>
<evidence type="ECO:0000256" key="3">
    <source>
        <dbReference type="ARBA" id="ARBA00022692"/>
    </source>
</evidence>